<keyword evidence="2" id="KW-0812">Transmembrane</keyword>
<reference evidence="4 5" key="1">
    <citation type="submission" date="2020-08" db="EMBL/GenBank/DDBJ databases">
        <title>Sequencing the genomes of 1000 actinobacteria strains.</title>
        <authorList>
            <person name="Klenk H.-P."/>
        </authorList>
    </citation>
    <scope>NUCLEOTIDE SEQUENCE [LARGE SCALE GENOMIC DNA]</scope>
    <source>
        <strain evidence="4 5">DSM 43023</strain>
    </source>
</reference>
<dbReference type="EMBL" id="JACHJU010000001">
    <property type="protein sequence ID" value="MBB4938635.1"/>
    <property type="molecule type" value="Genomic_DNA"/>
</dbReference>
<accession>A0A7W7RUW3</accession>
<feature type="transmembrane region" description="Helical" evidence="2">
    <location>
        <begin position="181"/>
        <end position="198"/>
    </location>
</feature>
<feature type="transmembrane region" description="Helical" evidence="2">
    <location>
        <begin position="257"/>
        <end position="276"/>
    </location>
</feature>
<evidence type="ECO:0000256" key="1">
    <source>
        <dbReference type="SAM" id="MobiDB-lite"/>
    </source>
</evidence>
<evidence type="ECO:0000313" key="4">
    <source>
        <dbReference type="EMBL" id="MBB4938635.1"/>
    </source>
</evidence>
<keyword evidence="3" id="KW-0732">Signal</keyword>
<dbReference type="Proteomes" id="UP000534286">
    <property type="component" value="Unassembled WGS sequence"/>
</dbReference>
<feature type="region of interest" description="Disordered" evidence="1">
    <location>
        <begin position="286"/>
        <end position="318"/>
    </location>
</feature>
<evidence type="ECO:0000256" key="3">
    <source>
        <dbReference type="SAM" id="SignalP"/>
    </source>
</evidence>
<sequence length="318" mass="34126">MRVVISVILIVLGCAFAPLALAGSWVADEISDTDSYVENMAPLAADPDIRDAVVDCITAKITKPLRRQALSPTENLINTLVRRVVASDDFPAIWNDVNRTVHRRLLPILSGEGDLDRSAQAADLGLDLTPVYDRTRDSVDDLVRQELGGNLPVLRPTIDLFSSADLVRARTVYTWMVRTQWVPPILSLTFLGTGVYLARDRKKALTGAGLGLAASMLALAVALAVVRNVYLPDYVGGAMAVKAATTVFDALTGSLRAGLRLLFVTGLLVAGVAYLTSDWERVLSGHQPAAPAKGPRRSRPAPCDAHPTGSAPRRPGCR</sequence>
<gene>
    <name evidence="4" type="ORF">FHR32_002940</name>
</gene>
<keyword evidence="2" id="KW-1133">Transmembrane helix</keyword>
<evidence type="ECO:0008006" key="6">
    <source>
        <dbReference type="Google" id="ProtNLM"/>
    </source>
</evidence>
<keyword evidence="2" id="KW-0472">Membrane</keyword>
<evidence type="ECO:0000256" key="2">
    <source>
        <dbReference type="SAM" id="Phobius"/>
    </source>
</evidence>
<name>A0A7W7RUW3_9ACTN</name>
<dbReference type="AlphaFoldDB" id="A0A7W7RUW3"/>
<comment type="caution">
    <text evidence="4">The sequence shown here is derived from an EMBL/GenBank/DDBJ whole genome shotgun (WGS) entry which is preliminary data.</text>
</comment>
<feature type="signal peptide" evidence="3">
    <location>
        <begin position="1"/>
        <end position="22"/>
    </location>
</feature>
<organism evidence="4 5">
    <name type="scientific">Streptosporangium album</name>
    <dbReference type="NCBI Taxonomy" id="47479"/>
    <lineage>
        <taxon>Bacteria</taxon>
        <taxon>Bacillati</taxon>
        <taxon>Actinomycetota</taxon>
        <taxon>Actinomycetes</taxon>
        <taxon>Streptosporangiales</taxon>
        <taxon>Streptosporangiaceae</taxon>
        <taxon>Streptosporangium</taxon>
    </lineage>
</organism>
<protein>
    <recommendedName>
        <fullName evidence="6">Integral membrane protein</fullName>
    </recommendedName>
</protein>
<keyword evidence="5" id="KW-1185">Reference proteome</keyword>
<feature type="transmembrane region" description="Helical" evidence="2">
    <location>
        <begin position="205"/>
        <end position="226"/>
    </location>
</feature>
<evidence type="ECO:0000313" key="5">
    <source>
        <dbReference type="Proteomes" id="UP000534286"/>
    </source>
</evidence>
<proteinExistence type="predicted"/>
<feature type="chain" id="PRO_5038973954" description="Integral membrane protein" evidence="3">
    <location>
        <begin position="23"/>
        <end position="318"/>
    </location>
</feature>